<proteinExistence type="predicted"/>
<dbReference type="Proteomes" id="UP000176037">
    <property type="component" value="Unassembled WGS sequence"/>
</dbReference>
<sequence length="87" mass="9789">MGLDTVEIVLWAEEKFGVEMPDEEVTNIYTVGEFANYIASKVNAEKGTNISFKEVMPDLLDVLESDYSVPRHKVTLDSRFVQDLGFG</sequence>
<evidence type="ECO:0000313" key="5">
    <source>
        <dbReference type="Proteomes" id="UP000176037"/>
    </source>
</evidence>
<comment type="caution">
    <text evidence="4">The sequence shown here is derived from an EMBL/GenBank/DDBJ whole genome shotgun (WGS) entry which is preliminary data.</text>
</comment>
<dbReference type="InterPro" id="IPR036736">
    <property type="entry name" value="ACP-like_sf"/>
</dbReference>
<dbReference type="STRING" id="1856405.BFC17_00715"/>
<dbReference type="OrthoDB" id="7069117at2"/>
<protein>
    <recommendedName>
        <fullName evidence="3">Carrier domain-containing protein</fullName>
    </recommendedName>
</protein>
<dbReference type="PANTHER" id="PTHR20863:SF76">
    <property type="entry name" value="CARRIER DOMAIN-CONTAINING PROTEIN"/>
    <property type="match status" value="1"/>
</dbReference>
<dbReference type="SUPFAM" id="SSF47336">
    <property type="entry name" value="ACP-like"/>
    <property type="match status" value="1"/>
</dbReference>
<dbReference type="InterPro" id="IPR003231">
    <property type="entry name" value="ACP"/>
</dbReference>
<keyword evidence="1" id="KW-0596">Phosphopantetheine</keyword>
<dbReference type="AlphaFoldDB" id="A0A1E8FKI3"/>
<dbReference type="Gene3D" id="1.10.1200.10">
    <property type="entry name" value="ACP-like"/>
    <property type="match status" value="1"/>
</dbReference>
<dbReference type="InterPro" id="IPR009081">
    <property type="entry name" value="PP-bd_ACP"/>
</dbReference>
<dbReference type="GO" id="GO:0009245">
    <property type="term" value="P:lipid A biosynthetic process"/>
    <property type="evidence" value="ECO:0007669"/>
    <property type="project" value="TreeGrafter"/>
</dbReference>
<evidence type="ECO:0000259" key="3">
    <source>
        <dbReference type="PROSITE" id="PS50075"/>
    </source>
</evidence>
<dbReference type="GO" id="GO:0005829">
    <property type="term" value="C:cytosol"/>
    <property type="evidence" value="ECO:0007669"/>
    <property type="project" value="TreeGrafter"/>
</dbReference>
<dbReference type="PANTHER" id="PTHR20863">
    <property type="entry name" value="ACYL CARRIER PROTEIN"/>
    <property type="match status" value="1"/>
</dbReference>
<reference evidence="4 5" key="1">
    <citation type="submission" date="2016-09" db="EMBL/GenBank/DDBJ databases">
        <title>Alteromonas lipolytica, a new species isolated from sea water.</title>
        <authorList>
            <person name="Wu Y.-H."/>
            <person name="Cheng H."/>
            <person name="Xu X.-W."/>
        </authorList>
    </citation>
    <scope>NUCLEOTIDE SEQUENCE [LARGE SCALE GENOMIC DNA]</scope>
    <source>
        <strain evidence="4 5">JW12</strain>
    </source>
</reference>
<dbReference type="GO" id="GO:0016020">
    <property type="term" value="C:membrane"/>
    <property type="evidence" value="ECO:0007669"/>
    <property type="project" value="GOC"/>
</dbReference>
<keyword evidence="2" id="KW-0597">Phosphoprotein</keyword>
<feature type="domain" description="Carrier" evidence="3">
    <location>
        <begin position="1"/>
        <end position="42"/>
    </location>
</feature>
<accession>A0A1E8FKI3</accession>
<dbReference type="GO" id="GO:0000036">
    <property type="term" value="F:acyl carrier activity"/>
    <property type="evidence" value="ECO:0007669"/>
    <property type="project" value="TreeGrafter"/>
</dbReference>
<organism evidence="4 5">
    <name type="scientific">Alteromonas lipolytica</name>
    <dbReference type="NCBI Taxonomy" id="1856405"/>
    <lineage>
        <taxon>Bacteria</taxon>
        <taxon>Pseudomonadati</taxon>
        <taxon>Pseudomonadota</taxon>
        <taxon>Gammaproteobacteria</taxon>
        <taxon>Alteromonadales</taxon>
        <taxon>Alteromonadaceae</taxon>
        <taxon>Alteromonas/Salinimonas group</taxon>
        <taxon>Alteromonas</taxon>
    </lineage>
</organism>
<keyword evidence="5" id="KW-1185">Reference proteome</keyword>
<dbReference type="RefSeq" id="WP_070174545.1">
    <property type="nucleotide sequence ID" value="NZ_BMJR01000004.1"/>
</dbReference>
<dbReference type="EMBL" id="MJIC01000001">
    <property type="protein sequence ID" value="OFI36435.1"/>
    <property type="molecule type" value="Genomic_DNA"/>
</dbReference>
<dbReference type="GO" id="GO:0000035">
    <property type="term" value="F:acyl binding"/>
    <property type="evidence" value="ECO:0007669"/>
    <property type="project" value="TreeGrafter"/>
</dbReference>
<evidence type="ECO:0000256" key="1">
    <source>
        <dbReference type="ARBA" id="ARBA00022450"/>
    </source>
</evidence>
<gene>
    <name evidence="4" type="ORF">BFC17_00715</name>
</gene>
<dbReference type="PROSITE" id="PS50075">
    <property type="entry name" value="CARRIER"/>
    <property type="match status" value="1"/>
</dbReference>
<evidence type="ECO:0000313" key="4">
    <source>
        <dbReference type="EMBL" id="OFI36435.1"/>
    </source>
</evidence>
<evidence type="ECO:0000256" key="2">
    <source>
        <dbReference type="ARBA" id="ARBA00022553"/>
    </source>
</evidence>
<name>A0A1E8FKI3_9ALTE</name>